<dbReference type="AlphaFoldDB" id="B8IHR4"/>
<dbReference type="HOGENOM" id="CLU_2465490_0_0_5"/>
<accession>B8IHR4</accession>
<organism evidence="1 2">
    <name type="scientific">Methylobacterium nodulans (strain LMG 21967 / CNCM I-2342 / ORS 2060)</name>
    <dbReference type="NCBI Taxonomy" id="460265"/>
    <lineage>
        <taxon>Bacteria</taxon>
        <taxon>Pseudomonadati</taxon>
        <taxon>Pseudomonadota</taxon>
        <taxon>Alphaproteobacteria</taxon>
        <taxon>Hyphomicrobiales</taxon>
        <taxon>Methylobacteriaceae</taxon>
        <taxon>Methylobacterium</taxon>
    </lineage>
</organism>
<proteinExistence type="predicted"/>
<dbReference type="Proteomes" id="UP000008207">
    <property type="component" value="Chromosome"/>
</dbReference>
<reference evidence="1 2" key="1">
    <citation type="submission" date="2009-01" db="EMBL/GenBank/DDBJ databases">
        <title>Complete sequence of chromosome of Methylobacterium nodulans ORS 2060.</title>
        <authorList>
            <consortium name="US DOE Joint Genome Institute"/>
            <person name="Lucas S."/>
            <person name="Copeland A."/>
            <person name="Lapidus A."/>
            <person name="Glavina del Rio T."/>
            <person name="Dalin E."/>
            <person name="Tice H."/>
            <person name="Bruce D."/>
            <person name="Goodwin L."/>
            <person name="Pitluck S."/>
            <person name="Sims D."/>
            <person name="Brettin T."/>
            <person name="Detter J.C."/>
            <person name="Han C."/>
            <person name="Larimer F."/>
            <person name="Land M."/>
            <person name="Hauser L."/>
            <person name="Kyrpides N."/>
            <person name="Ivanova N."/>
            <person name="Marx C.J."/>
            <person name="Richardson P."/>
        </authorList>
    </citation>
    <scope>NUCLEOTIDE SEQUENCE [LARGE SCALE GENOMIC DNA]</scope>
    <source>
        <strain evidence="2">LMG 21967 / CNCM I-2342 / ORS 2060</strain>
    </source>
</reference>
<keyword evidence="2" id="KW-1185">Reference proteome</keyword>
<name>B8IHR4_METNO</name>
<sequence>MSDVNNTIDVAEDAPAKPETSLSLTDIANAVQVIDFAADAGAFRGWRSLSLMPHDRRQPRKDLTSKGAIKQQPICAAEPRSLWRCRIA</sequence>
<evidence type="ECO:0000313" key="2">
    <source>
        <dbReference type="Proteomes" id="UP000008207"/>
    </source>
</evidence>
<dbReference type="EMBL" id="CP001349">
    <property type="protein sequence ID" value="ACL55952.1"/>
    <property type="molecule type" value="Genomic_DNA"/>
</dbReference>
<dbReference type="KEGG" id="mno:Mnod_0935"/>
<gene>
    <name evidence="1" type="ordered locus">Mnod_0935</name>
</gene>
<evidence type="ECO:0000313" key="1">
    <source>
        <dbReference type="EMBL" id="ACL55952.1"/>
    </source>
</evidence>
<protein>
    <submittedName>
        <fullName evidence="1">Uncharacterized protein</fullName>
    </submittedName>
</protein>